<comment type="caution">
    <text evidence="1">The sequence shown here is derived from an EMBL/GenBank/DDBJ whole genome shotgun (WGS) entry which is preliminary data.</text>
</comment>
<evidence type="ECO:0000313" key="2">
    <source>
        <dbReference type="Proteomes" id="UP001056120"/>
    </source>
</evidence>
<keyword evidence="2" id="KW-1185">Reference proteome</keyword>
<name>A0ACB9EV20_9ASTR</name>
<gene>
    <name evidence="1" type="ORF">L1987_52977</name>
</gene>
<protein>
    <submittedName>
        <fullName evidence="1">Uncharacterized protein</fullName>
    </submittedName>
</protein>
<accession>A0ACB9EV20</accession>
<sequence length="175" mass="19556">MSSHSHSDPVSDTESNEELSASRPKNRVQTRSSTPPNVALGEPPIVYRKKSGGPVKVQSARNKVRLPRKRTLAARDPEDLETGEEPSRKRPCYHPTVGTIRWMPSTLARWREMESIPSTFELGESSNSPTPLPHTGEAMELTVPTLVARVRTHEERLDDLLDDIRAHGDTAMCLR</sequence>
<proteinExistence type="predicted"/>
<dbReference type="EMBL" id="CM042034">
    <property type="protein sequence ID" value="KAI3762546.1"/>
    <property type="molecule type" value="Genomic_DNA"/>
</dbReference>
<dbReference type="Proteomes" id="UP001056120">
    <property type="component" value="Linkage Group LG17"/>
</dbReference>
<reference evidence="1 2" key="2">
    <citation type="journal article" date="2022" name="Mol. Ecol. Resour.">
        <title>The genomes of chicory, endive, great burdock and yacon provide insights into Asteraceae paleo-polyploidization history and plant inulin production.</title>
        <authorList>
            <person name="Fan W."/>
            <person name="Wang S."/>
            <person name="Wang H."/>
            <person name="Wang A."/>
            <person name="Jiang F."/>
            <person name="Liu H."/>
            <person name="Zhao H."/>
            <person name="Xu D."/>
            <person name="Zhang Y."/>
        </authorList>
    </citation>
    <scope>NUCLEOTIDE SEQUENCE [LARGE SCALE GENOMIC DNA]</scope>
    <source>
        <strain evidence="2">cv. Yunnan</strain>
        <tissue evidence="1">Leaves</tissue>
    </source>
</reference>
<evidence type="ECO:0000313" key="1">
    <source>
        <dbReference type="EMBL" id="KAI3762546.1"/>
    </source>
</evidence>
<organism evidence="1 2">
    <name type="scientific">Smallanthus sonchifolius</name>
    <dbReference type="NCBI Taxonomy" id="185202"/>
    <lineage>
        <taxon>Eukaryota</taxon>
        <taxon>Viridiplantae</taxon>
        <taxon>Streptophyta</taxon>
        <taxon>Embryophyta</taxon>
        <taxon>Tracheophyta</taxon>
        <taxon>Spermatophyta</taxon>
        <taxon>Magnoliopsida</taxon>
        <taxon>eudicotyledons</taxon>
        <taxon>Gunneridae</taxon>
        <taxon>Pentapetalae</taxon>
        <taxon>asterids</taxon>
        <taxon>campanulids</taxon>
        <taxon>Asterales</taxon>
        <taxon>Asteraceae</taxon>
        <taxon>Asteroideae</taxon>
        <taxon>Heliantheae alliance</taxon>
        <taxon>Millerieae</taxon>
        <taxon>Smallanthus</taxon>
    </lineage>
</organism>
<reference evidence="2" key="1">
    <citation type="journal article" date="2022" name="Mol. Ecol. Resour.">
        <title>The genomes of chicory, endive, great burdock and yacon provide insights into Asteraceae palaeo-polyploidization history and plant inulin production.</title>
        <authorList>
            <person name="Fan W."/>
            <person name="Wang S."/>
            <person name="Wang H."/>
            <person name="Wang A."/>
            <person name="Jiang F."/>
            <person name="Liu H."/>
            <person name="Zhao H."/>
            <person name="Xu D."/>
            <person name="Zhang Y."/>
        </authorList>
    </citation>
    <scope>NUCLEOTIDE SEQUENCE [LARGE SCALE GENOMIC DNA]</scope>
    <source>
        <strain evidence="2">cv. Yunnan</strain>
    </source>
</reference>